<dbReference type="SUPFAM" id="SSF110738">
    <property type="entry name" value="Glycerate kinase I"/>
    <property type="match status" value="1"/>
</dbReference>
<evidence type="ECO:0000313" key="6">
    <source>
        <dbReference type="Proteomes" id="UP000029538"/>
    </source>
</evidence>
<accession>A0A096AR69</accession>
<dbReference type="Gene3D" id="3.40.50.10350">
    <property type="entry name" value="Glycerate kinase, domain 1"/>
    <property type="match status" value="1"/>
</dbReference>
<dbReference type="InterPro" id="IPR036129">
    <property type="entry name" value="Glycerate_kinase_sf"/>
</dbReference>
<dbReference type="PANTHER" id="PTHR21599">
    <property type="entry name" value="GLYCERATE KINASE"/>
    <property type="match status" value="1"/>
</dbReference>
<dbReference type="InterPro" id="IPR004381">
    <property type="entry name" value="Glycerate_kinase"/>
</dbReference>
<dbReference type="PANTHER" id="PTHR21599:SF0">
    <property type="entry name" value="GLYCERATE KINASE"/>
    <property type="match status" value="1"/>
</dbReference>
<evidence type="ECO:0000256" key="3">
    <source>
        <dbReference type="ARBA" id="ARBA00022777"/>
    </source>
</evidence>
<dbReference type="GO" id="GO:0008887">
    <property type="term" value="F:glycerate kinase activity"/>
    <property type="evidence" value="ECO:0007669"/>
    <property type="project" value="UniProtKB-UniRule"/>
</dbReference>
<reference evidence="5 6" key="1">
    <citation type="submission" date="2014-07" db="EMBL/GenBank/DDBJ databases">
        <authorList>
            <person name="McCorrison J."/>
            <person name="Sanka R."/>
            <person name="Torralba M."/>
            <person name="Gillis M."/>
            <person name="Haft D.H."/>
            <person name="Methe B."/>
            <person name="Sutton G."/>
            <person name="Nelson K.E."/>
        </authorList>
    </citation>
    <scope>NUCLEOTIDE SEQUENCE [LARGE SCALE GENOMIC DNA]</scope>
    <source>
        <strain evidence="5 6">DNF00882</strain>
    </source>
</reference>
<dbReference type="InterPro" id="IPR018193">
    <property type="entry name" value="Glyc_kinase_flavodox-like_fold"/>
</dbReference>
<name>A0A096AR69_9BACT</name>
<comment type="similarity">
    <text evidence="1 4">Belongs to the glycerate kinase type-1 family.</text>
</comment>
<dbReference type="Proteomes" id="UP000029538">
    <property type="component" value="Unassembled WGS sequence"/>
</dbReference>
<evidence type="ECO:0000256" key="4">
    <source>
        <dbReference type="PIRNR" id="PIRNR006078"/>
    </source>
</evidence>
<dbReference type="RefSeq" id="WP_036883242.1">
    <property type="nucleotide sequence ID" value="NZ_JRNR01000054.1"/>
</dbReference>
<keyword evidence="3 4" id="KW-0418">Kinase</keyword>
<keyword evidence="2 4" id="KW-0808">Transferase</keyword>
<dbReference type="GO" id="GO:0031388">
    <property type="term" value="P:organic acid phosphorylation"/>
    <property type="evidence" value="ECO:0007669"/>
    <property type="project" value="UniProtKB-UniRule"/>
</dbReference>
<evidence type="ECO:0000256" key="2">
    <source>
        <dbReference type="ARBA" id="ARBA00022679"/>
    </source>
</evidence>
<dbReference type="InterPro" id="IPR018197">
    <property type="entry name" value="Glycerate_kinase_RE-like"/>
</dbReference>
<dbReference type="Pfam" id="PF02595">
    <property type="entry name" value="Gly_kinase"/>
    <property type="match status" value="1"/>
</dbReference>
<sequence>MKIILAFDSFKGSLTAEEAVNAAAKGIIKVCPHAKIIRLPMADGGEGTTEAICKSLKTKWTTCPAHDPFMRPIISKYAITTDGTTAIMEMAAAAGLTLLDETERNPMRTTTYGVGEMIANAIEKGCKKILIGIGGSATNDCGMGMLAALGGKIETKKERLSYPKGQDCKDITTIDLSNISLQRVEINAICDVTNPLFGKEGAAYVYGKQKGANEKEIEILDKGLQNVANICGINPNYPGSGAAGGLGYGLALIGATLKKGVDVIIEAAKLEEHLKGADMVITGEGKVDNQTLNNKLPFGVMKVAQKHHIPTIALAGKVANIEELLAAGFHAIHCINEDDMPLTECMNSTIAKKHLTETTGKLCITLKN</sequence>
<organism evidence="5 6">
    <name type="scientific">Prevotella disiens DNF00882</name>
    <dbReference type="NCBI Taxonomy" id="1401075"/>
    <lineage>
        <taxon>Bacteria</taxon>
        <taxon>Pseudomonadati</taxon>
        <taxon>Bacteroidota</taxon>
        <taxon>Bacteroidia</taxon>
        <taxon>Bacteroidales</taxon>
        <taxon>Prevotellaceae</taxon>
        <taxon>Prevotella</taxon>
    </lineage>
</organism>
<evidence type="ECO:0000313" key="5">
    <source>
        <dbReference type="EMBL" id="KGF49235.1"/>
    </source>
</evidence>
<protein>
    <submittedName>
        <fullName evidence="5">Glycerate kinase</fullName>
    </submittedName>
</protein>
<gene>
    <name evidence="5" type="ORF">HMPREF0654_06075</name>
</gene>
<dbReference type="Gene3D" id="3.90.1510.10">
    <property type="entry name" value="Glycerate kinase, domain 2"/>
    <property type="match status" value="1"/>
</dbReference>
<evidence type="ECO:0000256" key="1">
    <source>
        <dbReference type="ARBA" id="ARBA00006284"/>
    </source>
</evidence>
<comment type="caution">
    <text evidence="5">The sequence shown here is derived from an EMBL/GenBank/DDBJ whole genome shotgun (WGS) entry which is preliminary data.</text>
</comment>
<dbReference type="AlphaFoldDB" id="A0A096AR69"/>
<dbReference type="NCBIfam" id="TIGR00045">
    <property type="entry name" value="glycerate kinase"/>
    <property type="match status" value="1"/>
</dbReference>
<proteinExistence type="inferred from homology"/>
<dbReference type="PIRSF" id="PIRSF006078">
    <property type="entry name" value="GlxK"/>
    <property type="match status" value="1"/>
</dbReference>
<dbReference type="EMBL" id="JRNR01000054">
    <property type="protein sequence ID" value="KGF49235.1"/>
    <property type="molecule type" value="Genomic_DNA"/>
</dbReference>